<protein>
    <recommendedName>
        <fullName evidence="3">GNAT family N-acetyltransferase</fullName>
    </recommendedName>
</protein>
<keyword evidence="2" id="KW-1185">Reference proteome</keyword>
<dbReference type="EMBL" id="VDUZ01000039">
    <property type="protein sequence ID" value="TXL71817.1"/>
    <property type="molecule type" value="Genomic_DNA"/>
</dbReference>
<organism evidence="1 2">
    <name type="scientific">Vineibacter terrae</name>
    <dbReference type="NCBI Taxonomy" id="2586908"/>
    <lineage>
        <taxon>Bacteria</taxon>
        <taxon>Pseudomonadati</taxon>
        <taxon>Pseudomonadota</taxon>
        <taxon>Alphaproteobacteria</taxon>
        <taxon>Hyphomicrobiales</taxon>
        <taxon>Vineibacter</taxon>
    </lineage>
</organism>
<dbReference type="Proteomes" id="UP000321638">
    <property type="component" value="Unassembled WGS sequence"/>
</dbReference>
<dbReference type="RefSeq" id="WP_147850399.1">
    <property type="nucleotide sequence ID" value="NZ_VDUZ01000039.1"/>
</dbReference>
<gene>
    <name evidence="1" type="ORF">FHP25_28535</name>
</gene>
<proteinExistence type="predicted"/>
<dbReference type="AlphaFoldDB" id="A0A5C8PDK1"/>
<accession>A0A5C8PDK1</accession>
<sequence length="156" mass="16894">MTEWRIRALPDCRLAEAWPLVHLRYPDWTMDTWLAEARTLLAEEGAGGILTAETNAGYIYAVCGYQMDPCDGGGAALDVRIVANVGWRGTADPLASLLKVVEGVARDHGFARIRVDGASVAAVGETARWEGLGYSWMGLDLCKEIDPAGPALRPQH</sequence>
<comment type="caution">
    <text evidence="1">The sequence shown here is derived from an EMBL/GenBank/DDBJ whole genome shotgun (WGS) entry which is preliminary data.</text>
</comment>
<evidence type="ECO:0000313" key="2">
    <source>
        <dbReference type="Proteomes" id="UP000321638"/>
    </source>
</evidence>
<evidence type="ECO:0000313" key="1">
    <source>
        <dbReference type="EMBL" id="TXL71817.1"/>
    </source>
</evidence>
<name>A0A5C8PDK1_9HYPH</name>
<reference evidence="1 2" key="1">
    <citation type="submission" date="2019-06" db="EMBL/GenBank/DDBJ databases">
        <title>New taxonomy in bacterial strain CC-CFT640, isolated from vineyard.</title>
        <authorList>
            <person name="Lin S.-Y."/>
            <person name="Tsai C.-F."/>
            <person name="Young C.-C."/>
        </authorList>
    </citation>
    <scope>NUCLEOTIDE SEQUENCE [LARGE SCALE GENOMIC DNA]</scope>
    <source>
        <strain evidence="1 2">CC-CFT640</strain>
    </source>
</reference>
<evidence type="ECO:0008006" key="3">
    <source>
        <dbReference type="Google" id="ProtNLM"/>
    </source>
</evidence>